<evidence type="ECO:0000256" key="1">
    <source>
        <dbReference type="SAM" id="MobiDB-lite"/>
    </source>
</evidence>
<protein>
    <submittedName>
        <fullName evidence="2">Uncharacterized protein</fullName>
    </submittedName>
</protein>
<name>A0A9Q8QXC9_BIFLL</name>
<gene>
    <name evidence="2" type="ORF">G8B11_10480</name>
</gene>
<feature type="region of interest" description="Disordered" evidence="1">
    <location>
        <begin position="1"/>
        <end position="28"/>
    </location>
</feature>
<dbReference type="RefSeq" id="WP_242075828.1">
    <property type="nucleotide sequence ID" value="NZ_CP049768.1"/>
</dbReference>
<organism evidence="2 3">
    <name type="scientific">Bifidobacterium longum subsp. longum</name>
    <dbReference type="NCBI Taxonomy" id="1679"/>
    <lineage>
        <taxon>Bacteria</taxon>
        <taxon>Bacillati</taxon>
        <taxon>Actinomycetota</taxon>
        <taxon>Actinomycetes</taxon>
        <taxon>Bifidobacteriales</taxon>
        <taxon>Bifidobacteriaceae</taxon>
        <taxon>Bifidobacterium</taxon>
    </lineage>
</organism>
<evidence type="ECO:0000313" key="2">
    <source>
        <dbReference type="EMBL" id="UNL82634.1"/>
    </source>
</evidence>
<evidence type="ECO:0000313" key="3">
    <source>
        <dbReference type="Proteomes" id="UP000829452"/>
    </source>
</evidence>
<dbReference type="Proteomes" id="UP000829452">
    <property type="component" value="Chromosome"/>
</dbReference>
<dbReference type="EMBL" id="CP049772">
    <property type="protein sequence ID" value="UNL82634.1"/>
    <property type="molecule type" value="Genomic_DNA"/>
</dbReference>
<sequence length="81" mass="8841">MSISDEQLEQWGEAAERGDYGGGRGPVTRGPIYPVDTVNDSSVSFGFDGDMLALCDAKVKKLGIKRDDLLRHAMVRELVEA</sequence>
<proteinExistence type="predicted"/>
<accession>A0A9Q8QXC9</accession>
<dbReference type="AlphaFoldDB" id="A0A9Q8QXC9"/>
<reference evidence="2" key="1">
    <citation type="submission" date="2020-02" db="EMBL/GenBank/DDBJ databases">
        <title>The Isolation and identification of Lactobacillus and Bifidobacterium species from dairy as potential probiotics for calf scour mitigation.</title>
        <authorList>
            <person name="Dhadda K."/>
            <person name="Guan L."/>
            <person name="Chen Y."/>
            <person name="Malmuthuge N."/>
        </authorList>
    </citation>
    <scope>NUCLEOTIDE SEQUENCE</scope>
    <source>
        <strain evidence="2">B1</strain>
    </source>
</reference>